<name>A0AAN6QGL9_9PEZI</name>
<dbReference type="AlphaFoldDB" id="A0AAN6QGL9"/>
<reference evidence="1" key="1">
    <citation type="journal article" date="2023" name="Mol. Phylogenet. Evol.">
        <title>Genome-scale phylogeny and comparative genomics of the fungal order Sordariales.</title>
        <authorList>
            <person name="Hensen N."/>
            <person name="Bonometti L."/>
            <person name="Westerberg I."/>
            <person name="Brannstrom I.O."/>
            <person name="Guillou S."/>
            <person name="Cros-Aarteil S."/>
            <person name="Calhoun S."/>
            <person name="Haridas S."/>
            <person name="Kuo A."/>
            <person name="Mondo S."/>
            <person name="Pangilinan J."/>
            <person name="Riley R."/>
            <person name="LaButti K."/>
            <person name="Andreopoulos B."/>
            <person name="Lipzen A."/>
            <person name="Chen C."/>
            <person name="Yan M."/>
            <person name="Daum C."/>
            <person name="Ng V."/>
            <person name="Clum A."/>
            <person name="Steindorff A."/>
            <person name="Ohm R.A."/>
            <person name="Martin F."/>
            <person name="Silar P."/>
            <person name="Natvig D.O."/>
            <person name="Lalanne C."/>
            <person name="Gautier V."/>
            <person name="Ament-Velasquez S.L."/>
            <person name="Kruys A."/>
            <person name="Hutchinson M.I."/>
            <person name="Powell A.J."/>
            <person name="Barry K."/>
            <person name="Miller A.N."/>
            <person name="Grigoriev I.V."/>
            <person name="Debuchy R."/>
            <person name="Gladieux P."/>
            <person name="Hiltunen Thoren M."/>
            <person name="Johannesson H."/>
        </authorList>
    </citation>
    <scope>NUCLEOTIDE SEQUENCE</scope>
    <source>
        <strain evidence="1">CBS 508.74</strain>
    </source>
</reference>
<gene>
    <name evidence="1" type="ORF">N656DRAFT_783168</name>
</gene>
<dbReference type="GeneID" id="89940016"/>
<keyword evidence="2" id="KW-1185">Reference proteome</keyword>
<comment type="caution">
    <text evidence="1">The sequence shown here is derived from an EMBL/GenBank/DDBJ whole genome shotgun (WGS) entry which is preliminary data.</text>
</comment>
<organism evidence="1 2">
    <name type="scientific">Canariomyces notabilis</name>
    <dbReference type="NCBI Taxonomy" id="2074819"/>
    <lineage>
        <taxon>Eukaryota</taxon>
        <taxon>Fungi</taxon>
        <taxon>Dikarya</taxon>
        <taxon>Ascomycota</taxon>
        <taxon>Pezizomycotina</taxon>
        <taxon>Sordariomycetes</taxon>
        <taxon>Sordariomycetidae</taxon>
        <taxon>Sordariales</taxon>
        <taxon>Chaetomiaceae</taxon>
        <taxon>Canariomyces</taxon>
    </lineage>
</organism>
<protein>
    <submittedName>
        <fullName evidence="1">Uncharacterized protein</fullName>
    </submittedName>
</protein>
<reference evidence="1" key="2">
    <citation type="submission" date="2023-05" db="EMBL/GenBank/DDBJ databases">
        <authorList>
            <consortium name="Lawrence Berkeley National Laboratory"/>
            <person name="Steindorff A."/>
            <person name="Hensen N."/>
            <person name="Bonometti L."/>
            <person name="Westerberg I."/>
            <person name="Brannstrom I.O."/>
            <person name="Guillou S."/>
            <person name="Cros-Aarteil S."/>
            <person name="Calhoun S."/>
            <person name="Haridas S."/>
            <person name="Kuo A."/>
            <person name="Mondo S."/>
            <person name="Pangilinan J."/>
            <person name="Riley R."/>
            <person name="Labutti K."/>
            <person name="Andreopoulos B."/>
            <person name="Lipzen A."/>
            <person name="Chen C."/>
            <person name="Yanf M."/>
            <person name="Daum C."/>
            <person name="Ng V."/>
            <person name="Clum A."/>
            <person name="Ohm R."/>
            <person name="Martin F."/>
            <person name="Silar P."/>
            <person name="Natvig D."/>
            <person name="Lalanne C."/>
            <person name="Gautier V."/>
            <person name="Ament-Velasquez S.L."/>
            <person name="Kruys A."/>
            <person name="Hutchinson M.I."/>
            <person name="Powell A.J."/>
            <person name="Barry K."/>
            <person name="Miller A.N."/>
            <person name="Grigoriev I.V."/>
            <person name="Debuchy R."/>
            <person name="Gladieux P."/>
            <person name="Thoren M.H."/>
            <person name="Johannesson H."/>
        </authorList>
    </citation>
    <scope>NUCLEOTIDE SEQUENCE</scope>
    <source>
        <strain evidence="1">CBS 508.74</strain>
    </source>
</reference>
<dbReference type="EMBL" id="MU853357">
    <property type="protein sequence ID" value="KAK4109266.1"/>
    <property type="molecule type" value="Genomic_DNA"/>
</dbReference>
<sequence>MFTAAESHVEPLPKALQPSRAPLLGVGSQTCMLGLHRNFLPTPTYLPRVPTYLPTYR</sequence>
<evidence type="ECO:0000313" key="1">
    <source>
        <dbReference type="EMBL" id="KAK4109266.1"/>
    </source>
</evidence>
<dbReference type="Proteomes" id="UP001302812">
    <property type="component" value="Unassembled WGS sequence"/>
</dbReference>
<evidence type="ECO:0000313" key="2">
    <source>
        <dbReference type="Proteomes" id="UP001302812"/>
    </source>
</evidence>
<dbReference type="RefSeq" id="XP_064666836.1">
    <property type="nucleotide sequence ID" value="XM_064815891.1"/>
</dbReference>
<proteinExistence type="predicted"/>
<accession>A0AAN6QGL9</accession>